<dbReference type="Pfam" id="PF13173">
    <property type="entry name" value="AAA_14"/>
    <property type="match status" value="1"/>
</dbReference>
<protein>
    <submittedName>
        <fullName evidence="3">AAA ATPase</fullName>
    </submittedName>
</protein>
<evidence type="ECO:0000259" key="2">
    <source>
        <dbReference type="Pfam" id="PF13635"/>
    </source>
</evidence>
<dbReference type="InterPro" id="IPR041682">
    <property type="entry name" value="AAA_14"/>
</dbReference>
<dbReference type="EMBL" id="LCCN01000032">
    <property type="protein sequence ID" value="KKS30741.1"/>
    <property type="molecule type" value="Genomic_DNA"/>
</dbReference>
<dbReference type="STRING" id="1618356.UU93_C0032G0005"/>
<feature type="domain" description="AAA" evidence="1">
    <location>
        <begin position="29"/>
        <end position="149"/>
    </location>
</feature>
<gene>
    <name evidence="3" type="ORF">UU93_C0032G0005</name>
</gene>
<dbReference type="PANTHER" id="PTHR43566:SF1">
    <property type="entry name" value="AAA+ ATPASE DOMAIN-CONTAINING PROTEIN"/>
    <property type="match status" value="1"/>
</dbReference>
<reference evidence="3 4" key="1">
    <citation type="journal article" date="2015" name="Nature">
        <title>rRNA introns, odd ribosomes, and small enigmatic genomes across a large radiation of phyla.</title>
        <authorList>
            <person name="Brown C.T."/>
            <person name="Hug L.A."/>
            <person name="Thomas B.C."/>
            <person name="Sharon I."/>
            <person name="Castelle C.J."/>
            <person name="Singh A."/>
            <person name="Wilkins M.J."/>
            <person name="Williams K.H."/>
            <person name="Banfield J.F."/>
        </authorList>
    </citation>
    <scope>NUCLEOTIDE SEQUENCE [LARGE SCALE GENOMIC DNA]</scope>
</reference>
<dbReference type="Proteomes" id="UP000034160">
    <property type="component" value="Unassembled WGS sequence"/>
</dbReference>
<dbReference type="Pfam" id="PF13635">
    <property type="entry name" value="DUF4143"/>
    <property type="match status" value="1"/>
</dbReference>
<proteinExistence type="predicted"/>
<evidence type="ECO:0000313" key="4">
    <source>
        <dbReference type="Proteomes" id="UP000034160"/>
    </source>
</evidence>
<sequence>MEYITLIMKLNRVLKSRILDQLDTRPSGVIIYGPRQSGKTTLVNDILSEKGWKTLTLNGDQRGSWWEQITSRHLPTMKLLLQGYEALFVDEAQRIPEIGLSLKIILDEFPELKVIVTGSSSLDLASKVSEPLTGRAYTYKLYPISYVELQSSQTPFELNEQLEERIIFGSYPRIFSLSGSQAKGEYLANITDNYLYRDLLEFSGIRNSHKIRDLLKLLAFQIGSQVSLSELAVKLEMSRATVDSYIDLLEKSFVIWRLSGFSRNLRKEVIKMDKIYFYDNGIRNMLIGNTNLLNNRDDVGGLWENFLIMERKKKMEYEGHICSHYFWRLSSGAELDLVEEESGKLKGFEFKFSKKIARTPKSWIEHYPGSSFLTVNRDNWQNFVTS</sequence>
<dbReference type="PATRIC" id="fig|1618356.3.peg.792"/>
<dbReference type="PANTHER" id="PTHR43566">
    <property type="entry name" value="CONSERVED PROTEIN"/>
    <property type="match status" value="1"/>
</dbReference>
<organism evidence="3 4">
    <name type="scientific">Candidatus Amesbacteria bacterium GW2011_GWA2_42_12</name>
    <dbReference type="NCBI Taxonomy" id="1618356"/>
    <lineage>
        <taxon>Bacteria</taxon>
        <taxon>Candidatus Amesiibacteriota</taxon>
    </lineage>
</organism>
<feature type="domain" description="DUF4143" evidence="2">
    <location>
        <begin position="197"/>
        <end position="352"/>
    </location>
</feature>
<name>A0A0G1A9G5_9BACT</name>
<dbReference type="SUPFAM" id="SSF52540">
    <property type="entry name" value="P-loop containing nucleoside triphosphate hydrolases"/>
    <property type="match status" value="1"/>
</dbReference>
<dbReference type="AlphaFoldDB" id="A0A0G1A9G5"/>
<dbReference type="InterPro" id="IPR025420">
    <property type="entry name" value="DUF4143"/>
</dbReference>
<comment type="caution">
    <text evidence="3">The sequence shown here is derived from an EMBL/GenBank/DDBJ whole genome shotgun (WGS) entry which is preliminary data.</text>
</comment>
<dbReference type="InterPro" id="IPR027417">
    <property type="entry name" value="P-loop_NTPase"/>
</dbReference>
<evidence type="ECO:0000313" key="3">
    <source>
        <dbReference type="EMBL" id="KKS30741.1"/>
    </source>
</evidence>
<dbReference type="Gene3D" id="3.40.50.300">
    <property type="entry name" value="P-loop containing nucleotide triphosphate hydrolases"/>
    <property type="match status" value="1"/>
</dbReference>
<evidence type="ECO:0000259" key="1">
    <source>
        <dbReference type="Pfam" id="PF13173"/>
    </source>
</evidence>
<accession>A0A0G1A9G5</accession>